<keyword evidence="1" id="KW-0175">Coiled coil</keyword>
<dbReference type="EMBL" id="KN881676">
    <property type="protein sequence ID" value="KIY50200.1"/>
    <property type="molecule type" value="Genomic_DNA"/>
</dbReference>
<dbReference type="AlphaFoldDB" id="A0A0D7AIN5"/>
<sequence>MFAKESEVPPPGYYDVRDPQFDTYKRGAFLEKAKRFNDEESDAREEPFSSSDKYAALQQKLDHLAKLHEESKTAHAAELARFQKSHLEELSKLRAHADTLEARLRDSKSAATELTDLRARLKRTENERAQLLSKQKDSTDVKALQAKHRQDINERDRRIEQLEKALVKEKRLVADADAKSRAKEDTSKQLRSAEAKLEAQNKNLVSVQAQLTVARDTATSLKTEKTRWEVELQALASEREDAISGLQRTIDDRDATISELHDTLIQHRDLLKTCAQLYAQLHVSYRALTGQQRHAERLHVERLTRRLANAEGQVVELAQMIRQGGTREAGLHAELSDAQMQLSSLTETVADLQEQRNEAQLSRTALTKELSELVHKRRTLEAATDSLRQELNEANARCDMLTRQCDTTDSARDALYDDMDNLTAEIHILRRQHQILQREHEAAAQIHEVASLEHDAAVKELSNERQNARRLNEMLLRRQHSEAGLREEIDTLTRELAEAEGWQGMYNALAEELAGVIARNELAEAEAARLSAANAQILGHHNPSQRIMYVDRIRRELAEVKQDLLAMTLERDALLVSTGELKNELNLYKSVNVPDEIRPRTAITRITKLGSSVTRPPLLSATNDPYI</sequence>
<feature type="coiled-coil region" evidence="1">
    <location>
        <begin position="83"/>
        <end position="238"/>
    </location>
</feature>
<evidence type="ECO:0000313" key="3">
    <source>
        <dbReference type="Proteomes" id="UP000054144"/>
    </source>
</evidence>
<accession>A0A0D7AIN5</accession>
<protein>
    <recommendedName>
        <fullName evidence="4">Hyaluronan-mediated motility receptor C-terminal domain-containing protein</fullName>
    </recommendedName>
</protein>
<feature type="coiled-coil region" evidence="1">
    <location>
        <begin position="300"/>
        <end position="478"/>
    </location>
</feature>
<dbReference type="Gene3D" id="1.10.287.1490">
    <property type="match status" value="1"/>
</dbReference>
<name>A0A0D7AIN5_9AGAR</name>
<dbReference type="Proteomes" id="UP000054144">
    <property type="component" value="Unassembled WGS sequence"/>
</dbReference>
<evidence type="ECO:0000256" key="1">
    <source>
        <dbReference type="SAM" id="Coils"/>
    </source>
</evidence>
<organism evidence="2 3">
    <name type="scientific">Fistulina hepatica ATCC 64428</name>
    <dbReference type="NCBI Taxonomy" id="1128425"/>
    <lineage>
        <taxon>Eukaryota</taxon>
        <taxon>Fungi</taxon>
        <taxon>Dikarya</taxon>
        <taxon>Basidiomycota</taxon>
        <taxon>Agaricomycotina</taxon>
        <taxon>Agaricomycetes</taxon>
        <taxon>Agaricomycetidae</taxon>
        <taxon>Agaricales</taxon>
        <taxon>Fistulinaceae</taxon>
        <taxon>Fistulina</taxon>
    </lineage>
</organism>
<proteinExistence type="predicted"/>
<dbReference type="OrthoDB" id="419631at2759"/>
<evidence type="ECO:0008006" key="4">
    <source>
        <dbReference type="Google" id="ProtNLM"/>
    </source>
</evidence>
<reference evidence="2 3" key="1">
    <citation type="journal article" date="2015" name="Fungal Genet. Biol.">
        <title>Evolution of novel wood decay mechanisms in Agaricales revealed by the genome sequences of Fistulina hepatica and Cylindrobasidium torrendii.</title>
        <authorList>
            <person name="Floudas D."/>
            <person name="Held B.W."/>
            <person name="Riley R."/>
            <person name="Nagy L.G."/>
            <person name="Koehler G."/>
            <person name="Ransdell A.S."/>
            <person name="Younus H."/>
            <person name="Chow J."/>
            <person name="Chiniquy J."/>
            <person name="Lipzen A."/>
            <person name="Tritt A."/>
            <person name="Sun H."/>
            <person name="Haridas S."/>
            <person name="LaButti K."/>
            <person name="Ohm R.A."/>
            <person name="Kues U."/>
            <person name="Blanchette R.A."/>
            <person name="Grigoriev I.V."/>
            <person name="Minto R.E."/>
            <person name="Hibbett D.S."/>
        </authorList>
    </citation>
    <scope>NUCLEOTIDE SEQUENCE [LARGE SCALE GENOMIC DNA]</scope>
    <source>
        <strain evidence="2 3">ATCC 64428</strain>
    </source>
</reference>
<gene>
    <name evidence="2" type="ORF">FISHEDRAFT_57545</name>
</gene>
<evidence type="ECO:0000313" key="2">
    <source>
        <dbReference type="EMBL" id="KIY50200.1"/>
    </source>
</evidence>
<keyword evidence="3" id="KW-1185">Reference proteome</keyword>